<evidence type="ECO:0000313" key="2">
    <source>
        <dbReference type="Proteomes" id="UP000238479"/>
    </source>
</evidence>
<accession>A0A2P6RS22</accession>
<protein>
    <recommendedName>
        <fullName evidence="3">RNase H type-1 domain-containing protein</fullName>
    </recommendedName>
</protein>
<organism evidence="1 2">
    <name type="scientific">Rosa chinensis</name>
    <name type="common">China rose</name>
    <dbReference type="NCBI Taxonomy" id="74649"/>
    <lineage>
        <taxon>Eukaryota</taxon>
        <taxon>Viridiplantae</taxon>
        <taxon>Streptophyta</taxon>
        <taxon>Embryophyta</taxon>
        <taxon>Tracheophyta</taxon>
        <taxon>Spermatophyta</taxon>
        <taxon>Magnoliopsida</taxon>
        <taxon>eudicotyledons</taxon>
        <taxon>Gunneridae</taxon>
        <taxon>Pentapetalae</taxon>
        <taxon>rosids</taxon>
        <taxon>fabids</taxon>
        <taxon>Rosales</taxon>
        <taxon>Rosaceae</taxon>
        <taxon>Rosoideae</taxon>
        <taxon>Rosoideae incertae sedis</taxon>
        <taxon>Rosa</taxon>
    </lineage>
</organism>
<name>A0A2P6RS22_ROSCH</name>
<comment type="caution">
    <text evidence="1">The sequence shown here is derived from an EMBL/GenBank/DDBJ whole genome shotgun (WGS) entry which is preliminary data.</text>
</comment>
<dbReference type="Proteomes" id="UP000238479">
    <property type="component" value="Chromosome 2"/>
</dbReference>
<gene>
    <name evidence="1" type="ORF">RchiOBHm_Chr2g0119161</name>
</gene>
<dbReference type="EMBL" id="PDCK01000040">
    <property type="protein sequence ID" value="PRQ49191.1"/>
    <property type="molecule type" value="Genomic_DNA"/>
</dbReference>
<reference evidence="1 2" key="1">
    <citation type="journal article" date="2018" name="Nat. Genet.">
        <title>The Rosa genome provides new insights in the design of modern roses.</title>
        <authorList>
            <person name="Bendahmane M."/>
        </authorList>
    </citation>
    <scope>NUCLEOTIDE SEQUENCE [LARGE SCALE GENOMIC DNA]</scope>
    <source>
        <strain evidence="2">cv. Old Blush</strain>
    </source>
</reference>
<dbReference type="AlphaFoldDB" id="A0A2P6RS22"/>
<dbReference type="Gramene" id="PRQ49191">
    <property type="protein sequence ID" value="PRQ49191"/>
    <property type="gene ID" value="RchiOBHm_Chr2g0119161"/>
</dbReference>
<proteinExistence type="predicted"/>
<evidence type="ECO:0008006" key="3">
    <source>
        <dbReference type="Google" id="ProtNLM"/>
    </source>
</evidence>
<sequence>MRIAWAKSWTHIWPETDSILVVHYFKNPNLIPWRLRIAWYNCLYLTRLIQFRVTHTFERGTAWLMLLQIMVHLMKVTNGGMPCLPLLLGRMGVICLL</sequence>
<evidence type="ECO:0000313" key="1">
    <source>
        <dbReference type="EMBL" id="PRQ49191.1"/>
    </source>
</evidence>
<keyword evidence="2" id="KW-1185">Reference proteome</keyword>